<dbReference type="AlphaFoldDB" id="A0A1G2LTU8"/>
<organism evidence="3 4">
    <name type="scientific">Candidatus Tagabacteria bacterium RIFCSPLOWO2_01_FULL_42_9</name>
    <dbReference type="NCBI Taxonomy" id="1802296"/>
    <lineage>
        <taxon>Bacteria</taxon>
        <taxon>Candidatus Tagaibacteriota</taxon>
    </lineage>
</organism>
<comment type="caution">
    <text evidence="3">The sequence shown here is derived from an EMBL/GenBank/DDBJ whole genome shotgun (WGS) entry which is preliminary data.</text>
</comment>
<dbReference type="Proteomes" id="UP000178116">
    <property type="component" value="Unassembled WGS sequence"/>
</dbReference>
<proteinExistence type="predicted"/>
<evidence type="ECO:0000313" key="3">
    <source>
        <dbReference type="EMBL" id="OHA15050.1"/>
    </source>
</evidence>
<sequence>MDKRYLIIIGTIAGLTIIGLILFWTLGGAKPASEGKFPEGGAFPSSLTGVPGQMPSQGPANPPPTIFPGQQKSLTQLTKKAVSGAIFTEKDSGDKTKTGIVRYFEKATGHIYDIDLKTLASVRVSGTTIPGIFEVYWSNDGNQAIIRYVEKNETGIEDTVRNFSVLSMAATSTRGTFLPSSIKTIASSPKEDKIFYLAPFENIYVGITSTFEDKKQKQILTTPFGEFLANWPSDNIISLVTKPSAETEGYLFKLNPLTGSLESVLKDIKGLTGLWSRDAESILYGESFFGGMKTFLYGVKDKKIKQFAVDVPPEKCAWSAKEKGIIYCAVPSTIPSGNYPDDWYQGIISFSDRVWRIDVLGGATEIISSETDNVLDLVNLFLDKNEEYLFFQNKIDGTLWSLVLR</sequence>
<evidence type="ECO:0000313" key="4">
    <source>
        <dbReference type="Proteomes" id="UP000178116"/>
    </source>
</evidence>
<reference evidence="3 4" key="1">
    <citation type="journal article" date="2016" name="Nat. Commun.">
        <title>Thousands of microbial genomes shed light on interconnected biogeochemical processes in an aquifer system.</title>
        <authorList>
            <person name="Anantharaman K."/>
            <person name="Brown C.T."/>
            <person name="Hug L.A."/>
            <person name="Sharon I."/>
            <person name="Castelle C.J."/>
            <person name="Probst A.J."/>
            <person name="Thomas B.C."/>
            <person name="Singh A."/>
            <person name="Wilkins M.J."/>
            <person name="Karaoz U."/>
            <person name="Brodie E.L."/>
            <person name="Williams K.H."/>
            <person name="Hubbard S.S."/>
            <person name="Banfield J.F."/>
        </authorList>
    </citation>
    <scope>NUCLEOTIDE SEQUENCE [LARGE SCALE GENOMIC DNA]</scope>
</reference>
<accession>A0A1G2LTU8</accession>
<feature type="transmembrane region" description="Helical" evidence="2">
    <location>
        <begin position="6"/>
        <end position="26"/>
    </location>
</feature>
<keyword evidence="2" id="KW-0472">Membrane</keyword>
<evidence type="ECO:0000256" key="2">
    <source>
        <dbReference type="SAM" id="Phobius"/>
    </source>
</evidence>
<gene>
    <name evidence="3" type="ORF">A3A10_01300</name>
</gene>
<protein>
    <submittedName>
        <fullName evidence="3">Uncharacterized protein</fullName>
    </submittedName>
</protein>
<keyword evidence="2" id="KW-1133">Transmembrane helix</keyword>
<feature type="region of interest" description="Disordered" evidence="1">
    <location>
        <begin position="37"/>
        <end position="69"/>
    </location>
</feature>
<keyword evidence="2" id="KW-0812">Transmembrane</keyword>
<dbReference type="SUPFAM" id="SSF69304">
    <property type="entry name" value="Tricorn protease N-terminal domain"/>
    <property type="match status" value="1"/>
</dbReference>
<name>A0A1G2LTU8_9BACT</name>
<evidence type="ECO:0000256" key="1">
    <source>
        <dbReference type="SAM" id="MobiDB-lite"/>
    </source>
</evidence>
<dbReference type="EMBL" id="MHRA01000030">
    <property type="protein sequence ID" value="OHA15050.1"/>
    <property type="molecule type" value="Genomic_DNA"/>
</dbReference>